<dbReference type="Proteomes" id="UP000030661">
    <property type="component" value="Unassembled WGS sequence"/>
</dbReference>
<reference evidence="2" key="1">
    <citation type="journal article" date="2015" name="PeerJ">
        <title>First genomic representation of candidate bacterial phylum KSB3 points to enhanced environmental sensing as a trigger of wastewater bulking.</title>
        <authorList>
            <person name="Sekiguchi Y."/>
            <person name="Ohashi A."/>
            <person name="Parks D.H."/>
            <person name="Yamauchi T."/>
            <person name="Tyson G.W."/>
            <person name="Hugenholtz P."/>
        </authorList>
    </citation>
    <scope>NUCLEOTIDE SEQUENCE [LARGE SCALE GENOMIC DNA]</scope>
</reference>
<evidence type="ECO:0000313" key="3">
    <source>
        <dbReference type="Proteomes" id="UP000030661"/>
    </source>
</evidence>
<dbReference type="eggNOG" id="COG0745">
    <property type="taxonomic scope" value="Bacteria"/>
</dbReference>
<dbReference type="HOGENOM" id="CLU_717005_0_0_0"/>
<keyword evidence="3" id="KW-1185">Reference proteome</keyword>
<sequence length="385" mass="43277">MKGDIAKIGVADIVKALCLIGKSGRLKIKAEGTEGAIYLKSGNVIYAEEDELRGEDALYSLALKSSGSFQYEPVMTLVDRNIHIGSETLFIGLSSQVDRYHYLLSRSPGFDDRLLAKDPGDMEKYDEKTRQILRLVSKPLSLRDVLRRSPYDRLRTLEIISKFYLNRTIKVVGKSSVLVKEEVEEANPSSLEANLKVVSIGEVVQILVLIHRNGHLTAVWDDREGDVYIEQGNITYAAVEQLEGLGAVYRLLTWKDGYCQFFADLSPEKRNIQKNIESIFVEGIDILAKFNKFMDEFPSLNAYVDVISVTGQETISGKEAKILKIVNENETLNDVIKHSPYSDVETLELAAKLYSQRMIGLSKGVRGQKEVDYDKEAEDLLKDLL</sequence>
<gene>
    <name evidence="2" type="ORF">U27_04797</name>
</gene>
<dbReference type="AlphaFoldDB" id="A0A081BZS5"/>
<evidence type="ECO:0000259" key="1">
    <source>
        <dbReference type="Pfam" id="PF14332"/>
    </source>
</evidence>
<dbReference type="Pfam" id="PF14332">
    <property type="entry name" value="DUF4388"/>
    <property type="match status" value="2"/>
</dbReference>
<dbReference type="PANTHER" id="PTHR36304:SF4">
    <property type="entry name" value="DUF4388 DOMAIN-CONTAINING PROTEIN"/>
    <property type="match status" value="1"/>
</dbReference>
<organism evidence="2">
    <name type="scientific">Vecturithrix granuli</name>
    <dbReference type="NCBI Taxonomy" id="1499967"/>
    <lineage>
        <taxon>Bacteria</taxon>
        <taxon>Candidatus Moduliflexota</taxon>
        <taxon>Candidatus Vecturitrichia</taxon>
        <taxon>Candidatus Vecturitrichales</taxon>
        <taxon>Candidatus Vecturitrichaceae</taxon>
        <taxon>Candidatus Vecturithrix</taxon>
    </lineage>
</organism>
<dbReference type="InterPro" id="IPR025497">
    <property type="entry name" value="PatA-like_N"/>
</dbReference>
<feature type="domain" description="PatA-like N-terminal" evidence="1">
    <location>
        <begin position="193"/>
        <end position="286"/>
    </location>
</feature>
<dbReference type="STRING" id="1499967.U27_04797"/>
<proteinExistence type="predicted"/>
<name>A0A081BZS5_VECG1</name>
<protein>
    <submittedName>
        <fullName evidence="2">Response regulator receiver protein</fullName>
    </submittedName>
</protein>
<dbReference type="EMBL" id="DF820466">
    <property type="protein sequence ID" value="GAK57830.1"/>
    <property type="molecule type" value="Genomic_DNA"/>
</dbReference>
<dbReference type="PANTHER" id="PTHR36304">
    <property type="entry name" value="DOMAIN GTPASE-ACTIVATING PROTEIN, PUTATIVE-RELATED-RELATED"/>
    <property type="match status" value="1"/>
</dbReference>
<feature type="domain" description="PatA-like N-terminal" evidence="1">
    <location>
        <begin position="2"/>
        <end position="98"/>
    </location>
</feature>
<evidence type="ECO:0000313" key="2">
    <source>
        <dbReference type="EMBL" id="GAK57830.1"/>
    </source>
</evidence>
<accession>A0A081BZS5</accession>